<feature type="binding site" evidence="5">
    <location>
        <begin position="77"/>
        <end position="78"/>
    </location>
    <ligand>
        <name>FMN</name>
        <dbReference type="ChEBI" id="CHEBI:58210"/>
    </ligand>
</feature>
<dbReference type="Pfam" id="PF01243">
    <property type="entry name" value="PNPOx_N"/>
    <property type="match status" value="1"/>
</dbReference>
<feature type="binding site" evidence="5">
    <location>
        <begin position="192"/>
        <end position="194"/>
    </location>
    <ligand>
        <name>substrate</name>
    </ligand>
</feature>
<dbReference type="PANTHER" id="PTHR10851:SF0">
    <property type="entry name" value="PYRIDOXINE-5'-PHOSPHATE OXIDASE"/>
    <property type="match status" value="1"/>
</dbReference>
<dbReference type="Pfam" id="PF10590">
    <property type="entry name" value="PNP_phzG_C"/>
    <property type="match status" value="1"/>
</dbReference>
<dbReference type="NCBIfam" id="TIGR00558">
    <property type="entry name" value="pdxH"/>
    <property type="match status" value="1"/>
</dbReference>
<dbReference type="SUPFAM" id="SSF50475">
    <property type="entry name" value="FMN-binding split barrel"/>
    <property type="match status" value="1"/>
</dbReference>
<name>A0ABQ0A6H8_9GAMM</name>
<evidence type="ECO:0000256" key="2">
    <source>
        <dbReference type="ARBA" id="ARBA00022630"/>
    </source>
</evidence>
<dbReference type="EMBL" id="BAABWN010000003">
    <property type="protein sequence ID" value="GAA6167257.1"/>
    <property type="molecule type" value="Genomic_DNA"/>
</dbReference>
<keyword evidence="9" id="KW-1185">Reference proteome</keyword>
<dbReference type="Gene3D" id="2.30.110.10">
    <property type="entry name" value="Electron Transport, Fmn-binding Protein, Chain A"/>
    <property type="match status" value="1"/>
</dbReference>
<dbReference type="Proteomes" id="UP001465153">
    <property type="component" value="Unassembled WGS sequence"/>
</dbReference>
<sequence length="214" mass="24651">MKDELSGLRRDYTLGELKREELLSDPIEQFELWLKQVIDLGLKDPTAMTVATVDATGQPSQRIVLLKQLDARGFVFYTNYASKKAQDIGQNAKVSLHFPWHALERQVKVCGVAEKVSAAESLKYFSSRPEESQLAAWASHQSHPVESRTLLMSQFQRMKEKFKSGKIPLPDFWGGYRIIPTEIEFWQGGSHRLHDRFVYQKDDDGRWDIQRLAP</sequence>
<feature type="binding site" evidence="5">
    <location>
        <position position="83"/>
    </location>
    <ligand>
        <name>FMN</name>
        <dbReference type="ChEBI" id="CHEBI:58210"/>
    </ligand>
</feature>
<feature type="binding site" evidence="5">
    <location>
        <position position="124"/>
    </location>
    <ligand>
        <name>substrate</name>
    </ligand>
</feature>
<comment type="caution">
    <text evidence="8">The sequence shown here is derived from an EMBL/GenBank/DDBJ whole genome shotgun (WGS) entry which is preliminary data.</text>
</comment>
<dbReference type="InterPro" id="IPR019576">
    <property type="entry name" value="Pyridoxamine_oxidase_dimer_C"/>
</dbReference>
<feature type="binding site" evidence="5">
    <location>
        <begin position="141"/>
        <end position="142"/>
    </location>
    <ligand>
        <name>FMN</name>
        <dbReference type="ChEBI" id="CHEBI:58210"/>
    </ligand>
</feature>
<keyword evidence="5" id="KW-0664">Pyridoxine biosynthesis</keyword>
<dbReference type="HAMAP" id="MF_01629">
    <property type="entry name" value="PdxH"/>
    <property type="match status" value="1"/>
</dbReference>
<gene>
    <name evidence="5 8" type="primary">pdxH</name>
    <name evidence="8" type="ORF">NBRC116591_10670</name>
</gene>
<comment type="catalytic activity">
    <reaction evidence="5">
        <text>pyridoxamine 5'-phosphate + O2 + H2O = pyridoxal 5'-phosphate + H2O2 + NH4(+)</text>
        <dbReference type="Rhea" id="RHEA:15817"/>
        <dbReference type="ChEBI" id="CHEBI:15377"/>
        <dbReference type="ChEBI" id="CHEBI:15379"/>
        <dbReference type="ChEBI" id="CHEBI:16240"/>
        <dbReference type="ChEBI" id="CHEBI:28938"/>
        <dbReference type="ChEBI" id="CHEBI:58451"/>
        <dbReference type="ChEBI" id="CHEBI:597326"/>
        <dbReference type="EC" id="1.4.3.5"/>
    </reaction>
</comment>
<comment type="pathway">
    <text evidence="5">Cofactor metabolism; pyridoxal 5'-phosphate salvage; pyridoxal 5'-phosphate from pyridoxamine 5'-phosphate: step 1/1.</text>
</comment>
<evidence type="ECO:0000259" key="6">
    <source>
        <dbReference type="Pfam" id="PF01243"/>
    </source>
</evidence>
<keyword evidence="3 5" id="KW-0288">FMN</keyword>
<evidence type="ECO:0000313" key="8">
    <source>
        <dbReference type="EMBL" id="GAA6167257.1"/>
    </source>
</evidence>
<feature type="binding site" evidence="5">
    <location>
        <position position="132"/>
    </location>
    <ligand>
        <name>substrate</name>
    </ligand>
</feature>
<feature type="binding site" evidence="5">
    <location>
        <position position="186"/>
    </location>
    <ligand>
        <name>FMN</name>
        <dbReference type="ChEBI" id="CHEBI:58210"/>
    </ligand>
</feature>
<comment type="cofactor">
    <cofactor evidence="5">
        <name>FMN</name>
        <dbReference type="ChEBI" id="CHEBI:58210"/>
    </cofactor>
    <text evidence="5">Binds 1 FMN per subunit.</text>
</comment>
<proteinExistence type="inferred from homology"/>
<protein>
    <recommendedName>
        <fullName evidence="5">Pyridoxine/pyridoxamine 5'-phosphate oxidase</fullName>
        <ecNumber evidence="5">1.4.3.5</ecNumber>
    </recommendedName>
    <alternativeName>
        <fullName evidence="5">PNP/PMP oxidase</fullName>
        <shortName evidence="5">PNPOx</shortName>
    </alternativeName>
    <alternativeName>
        <fullName evidence="5">Pyridoxal 5'-phosphate synthase</fullName>
    </alternativeName>
</protein>
<evidence type="ECO:0000256" key="1">
    <source>
        <dbReference type="ARBA" id="ARBA00007301"/>
    </source>
</evidence>
<dbReference type="RefSeq" id="WP_353301953.1">
    <property type="nucleotide sequence ID" value="NZ_BAABWN010000003.1"/>
</dbReference>
<feature type="binding site" evidence="5">
    <location>
        <position position="106"/>
    </location>
    <ligand>
        <name>FMN</name>
        <dbReference type="ChEBI" id="CHEBI:58210"/>
    </ligand>
</feature>
<comment type="pathway">
    <text evidence="5">Cofactor metabolism; pyridoxal 5'-phosphate salvage; pyridoxal 5'-phosphate from pyridoxine 5'-phosphate: step 1/1.</text>
</comment>
<dbReference type="PANTHER" id="PTHR10851">
    <property type="entry name" value="PYRIDOXINE-5-PHOSPHATE OXIDASE"/>
    <property type="match status" value="1"/>
</dbReference>
<keyword evidence="4 5" id="KW-0560">Oxidoreductase</keyword>
<dbReference type="NCBIfam" id="NF004231">
    <property type="entry name" value="PRK05679.1"/>
    <property type="match status" value="1"/>
</dbReference>
<dbReference type="InterPro" id="IPR012349">
    <property type="entry name" value="Split_barrel_FMN-bd"/>
</dbReference>
<dbReference type="InterPro" id="IPR019740">
    <property type="entry name" value="Pyridox_Oxase_CS"/>
</dbReference>
<dbReference type="PIRSF" id="PIRSF000190">
    <property type="entry name" value="Pyd_amn-ph_oxd"/>
    <property type="match status" value="1"/>
</dbReference>
<comment type="function">
    <text evidence="5">Catalyzes the oxidation of either pyridoxine 5'-phosphate (PNP) or pyridoxamine 5'-phosphate (PMP) into pyridoxal 5'-phosphate (PLP).</text>
</comment>
<accession>A0ABQ0A6H8</accession>
<evidence type="ECO:0000256" key="3">
    <source>
        <dbReference type="ARBA" id="ARBA00022643"/>
    </source>
</evidence>
<evidence type="ECO:0000259" key="7">
    <source>
        <dbReference type="Pfam" id="PF10590"/>
    </source>
</evidence>
<feature type="domain" description="Pyridoxamine 5'-phosphate oxidase N-terminal" evidence="6">
    <location>
        <begin position="39"/>
        <end position="159"/>
    </location>
</feature>
<reference evidence="8 9" key="1">
    <citation type="submission" date="2024-04" db="EMBL/GenBank/DDBJ databases">
        <title>Draft genome sequence of Sessilibacter corallicola NBRC 116591.</title>
        <authorList>
            <person name="Miyakawa T."/>
            <person name="Kusuya Y."/>
            <person name="Miura T."/>
        </authorList>
    </citation>
    <scope>NUCLEOTIDE SEQUENCE [LARGE SCALE GENOMIC DNA]</scope>
    <source>
        <strain evidence="8 9">KU-00831-HH</strain>
    </source>
</reference>
<organism evidence="8 9">
    <name type="scientific">Sessilibacter corallicola</name>
    <dbReference type="NCBI Taxonomy" id="2904075"/>
    <lineage>
        <taxon>Bacteria</taxon>
        <taxon>Pseudomonadati</taxon>
        <taxon>Pseudomonadota</taxon>
        <taxon>Gammaproteobacteria</taxon>
        <taxon>Cellvibrionales</taxon>
        <taxon>Cellvibrionaceae</taxon>
        <taxon>Sessilibacter</taxon>
    </lineage>
</organism>
<evidence type="ECO:0000256" key="5">
    <source>
        <dbReference type="HAMAP-Rule" id="MF_01629"/>
    </source>
</evidence>
<feature type="binding site" evidence="5">
    <location>
        <position position="196"/>
    </location>
    <ligand>
        <name>FMN</name>
        <dbReference type="ChEBI" id="CHEBI:58210"/>
    </ligand>
</feature>
<keyword evidence="2 5" id="KW-0285">Flavoprotein</keyword>
<evidence type="ECO:0000256" key="4">
    <source>
        <dbReference type="ARBA" id="ARBA00023002"/>
    </source>
</evidence>
<dbReference type="InterPro" id="IPR000659">
    <property type="entry name" value="Pyridox_Oxase"/>
</dbReference>
<comment type="catalytic activity">
    <reaction evidence="5">
        <text>pyridoxine 5'-phosphate + O2 = pyridoxal 5'-phosphate + H2O2</text>
        <dbReference type="Rhea" id="RHEA:15149"/>
        <dbReference type="ChEBI" id="CHEBI:15379"/>
        <dbReference type="ChEBI" id="CHEBI:16240"/>
        <dbReference type="ChEBI" id="CHEBI:58589"/>
        <dbReference type="ChEBI" id="CHEBI:597326"/>
        <dbReference type="EC" id="1.4.3.5"/>
    </reaction>
</comment>
<feature type="binding site" evidence="5">
    <location>
        <begin position="62"/>
        <end position="67"/>
    </location>
    <ligand>
        <name>FMN</name>
        <dbReference type="ChEBI" id="CHEBI:58210"/>
    </ligand>
</feature>
<feature type="binding site" evidence="5">
    <location>
        <position position="128"/>
    </location>
    <ligand>
        <name>substrate</name>
    </ligand>
</feature>
<comment type="similarity">
    <text evidence="1 5">Belongs to the pyridoxamine 5'-phosphate oxidase family.</text>
</comment>
<feature type="binding site" evidence="5">
    <location>
        <position position="84"/>
    </location>
    <ligand>
        <name>FMN</name>
        <dbReference type="ChEBI" id="CHEBI:58210"/>
    </ligand>
</feature>
<dbReference type="PROSITE" id="PS01064">
    <property type="entry name" value="PYRIDOX_OXIDASE"/>
    <property type="match status" value="1"/>
</dbReference>
<dbReference type="EC" id="1.4.3.5" evidence="5"/>
<comment type="subunit">
    <text evidence="5">Homodimer.</text>
</comment>
<evidence type="ECO:0000313" key="9">
    <source>
        <dbReference type="Proteomes" id="UP001465153"/>
    </source>
</evidence>
<feature type="binding site" evidence="5">
    <location>
        <position position="67"/>
    </location>
    <ligand>
        <name>substrate</name>
    </ligand>
</feature>
<feature type="domain" description="Pyridoxine 5'-phosphate oxidase dimerisation C-terminal" evidence="7">
    <location>
        <begin position="173"/>
        <end position="214"/>
    </location>
</feature>
<dbReference type="InterPro" id="IPR011576">
    <property type="entry name" value="Pyridox_Oxase_N"/>
</dbReference>